<name>A0AAW2H4H6_9HYME</name>
<organism evidence="1 2">
    <name type="scientific">Cardiocondyla obscurior</name>
    <dbReference type="NCBI Taxonomy" id="286306"/>
    <lineage>
        <taxon>Eukaryota</taxon>
        <taxon>Metazoa</taxon>
        <taxon>Ecdysozoa</taxon>
        <taxon>Arthropoda</taxon>
        <taxon>Hexapoda</taxon>
        <taxon>Insecta</taxon>
        <taxon>Pterygota</taxon>
        <taxon>Neoptera</taxon>
        <taxon>Endopterygota</taxon>
        <taxon>Hymenoptera</taxon>
        <taxon>Apocrita</taxon>
        <taxon>Aculeata</taxon>
        <taxon>Formicoidea</taxon>
        <taxon>Formicidae</taxon>
        <taxon>Myrmicinae</taxon>
        <taxon>Cardiocondyla</taxon>
    </lineage>
</organism>
<reference evidence="1 2" key="1">
    <citation type="submission" date="2023-03" db="EMBL/GenBank/DDBJ databases">
        <title>High recombination rates correlate with genetic variation in Cardiocondyla obscurior ants.</title>
        <authorList>
            <person name="Errbii M."/>
        </authorList>
    </citation>
    <scope>NUCLEOTIDE SEQUENCE [LARGE SCALE GENOMIC DNA]</scope>
    <source>
        <strain evidence="1">Alpha-2009</strain>
        <tissue evidence="1">Whole body</tissue>
    </source>
</reference>
<evidence type="ECO:0000313" key="2">
    <source>
        <dbReference type="Proteomes" id="UP001430953"/>
    </source>
</evidence>
<evidence type="ECO:0000313" key="1">
    <source>
        <dbReference type="EMBL" id="KAL0134482.1"/>
    </source>
</evidence>
<keyword evidence="2" id="KW-1185">Reference proteome</keyword>
<comment type="caution">
    <text evidence="1">The sequence shown here is derived from an EMBL/GenBank/DDBJ whole genome shotgun (WGS) entry which is preliminary data.</text>
</comment>
<dbReference type="Proteomes" id="UP001430953">
    <property type="component" value="Unassembled WGS sequence"/>
</dbReference>
<dbReference type="AlphaFoldDB" id="A0AAW2H4H6"/>
<dbReference type="EMBL" id="JADYXP020000001">
    <property type="protein sequence ID" value="KAL0134482.1"/>
    <property type="molecule type" value="Genomic_DNA"/>
</dbReference>
<gene>
    <name evidence="1" type="ORF">PUN28_001345</name>
</gene>
<proteinExistence type="predicted"/>
<accession>A0AAW2H4H6</accession>
<protein>
    <submittedName>
        <fullName evidence="1">Uncharacterized protein</fullName>
    </submittedName>
</protein>
<sequence>MEQSVVAGQGYNYLEFSYKGRLPCTHTLATVIIPTLRHISYACSFSLTIYSDIYEWQYFNLIYLLMPAGSRRKFICKRAFGLIAARIPLFYTFALFHSCDILVTLTNIDLHFEARTDLTASSAKQRSSHWQEATFDRYAETLTLSPLNLSNYGRVLPSLMMYDYRILT</sequence>